<dbReference type="KEGG" id="kvl:KVU_2400"/>
<dbReference type="AlphaFoldDB" id="F9Y749"/>
<name>F9Y749_KETVW</name>
<dbReference type="PANTHER" id="PTHR43119:SF1">
    <property type="entry name" value="ABC TRANSPORTER DOMAIN-CONTAINING PROTEIN"/>
    <property type="match status" value="1"/>
</dbReference>
<keyword evidence="5" id="KW-1185">Reference proteome</keyword>
<dbReference type="PROSITE" id="PS50893">
    <property type="entry name" value="ABC_TRANSPORTER_2"/>
    <property type="match status" value="1"/>
</dbReference>
<keyword evidence="1" id="KW-0547">Nucleotide-binding</keyword>
<evidence type="ECO:0000256" key="2">
    <source>
        <dbReference type="ARBA" id="ARBA00022840"/>
    </source>
</evidence>
<dbReference type="EMBL" id="CP002018">
    <property type="protein sequence ID" value="AEM42239.1"/>
    <property type="molecule type" value="Genomic_DNA"/>
</dbReference>
<feature type="domain" description="ABC transporter" evidence="3">
    <location>
        <begin position="1"/>
        <end position="194"/>
    </location>
</feature>
<dbReference type="SUPFAM" id="SSF52540">
    <property type="entry name" value="P-loop containing nucleoside triphosphate hydrolases"/>
    <property type="match status" value="1"/>
</dbReference>
<dbReference type="eggNOG" id="COG4619">
    <property type="taxonomic scope" value="Bacteria"/>
</dbReference>
<dbReference type="InterPro" id="IPR027417">
    <property type="entry name" value="P-loop_NTPase"/>
</dbReference>
<evidence type="ECO:0000313" key="5">
    <source>
        <dbReference type="Proteomes" id="UP000000692"/>
    </source>
</evidence>
<dbReference type="PANTHER" id="PTHR43119">
    <property type="entry name" value="ABC TRANSPORT PROTEIN ATP-BINDING COMPONENT-RELATED"/>
    <property type="match status" value="1"/>
</dbReference>
<evidence type="ECO:0000313" key="4">
    <source>
        <dbReference type="EMBL" id="AEM42239.1"/>
    </source>
</evidence>
<dbReference type="InterPro" id="IPR003439">
    <property type="entry name" value="ABC_transporter-like_ATP-bd"/>
</dbReference>
<dbReference type="OrthoDB" id="9802264at2"/>
<dbReference type="SMART" id="SM00382">
    <property type="entry name" value="AAA"/>
    <property type="match status" value="1"/>
</dbReference>
<sequence length="194" mass="20489">MPDQPILLSVRDLRSDLTAPLSFDLDAGQCVAVTGPSGAGKSLRLRMIADLLPHDGALLLRGVACADMPATQWRRQVRYVQSEPGWWAPLIGDHIGPSPLLGALGLPDDILTRRVDSASTGERQRVAILRAVADRPAVLLLDEPTAALDEAATRAVEGLVRQLMGGGMGIVLVSHDAAQVARLADQVISLAGRG</sequence>
<dbReference type="InterPro" id="IPR003593">
    <property type="entry name" value="AAA+_ATPase"/>
</dbReference>
<reference evidence="4 5" key="1">
    <citation type="journal article" date="2011" name="J. Bacteriol.">
        <title>Complete genome sequence of the industrial strain Ketogulonicigenium vulgare WSH-001.</title>
        <authorList>
            <person name="Liu L."/>
            <person name="Li Y."/>
            <person name="Zhang J."/>
            <person name="Zhou Z."/>
            <person name="Liu J."/>
            <person name="Li X."/>
            <person name="Zhou J."/>
            <person name="Du G."/>
            <person name="Wang L."/>
            <person name="Chen J."/>
        </authorList>
    </citation>
    <scope>NUCLEOTIDE SEQUENCE [LARGE SCALE GENOMIC DNA]</scope>
    <source>
        <strain evidence="4 5">WSH-001</strain>
    </source>
</reference>
<dbReference type="RefSeq" id="WP_013382896.1">
    <property type="nucleotide sequence ID" value="NC_017384.1"/>
</dbReference>
<accession>F9Y749</accession>
<evidence type="ECO:0000259" key="3">
    <source>
        <dbReference type="PROSITE" id="PS50893"/>
    </source>
</evidence>
<dbReference type="Gene3D" id="3.40.50.300">
    <property type="entry name" value="P-loop containing nucleotide triphosphate hydrolases"/>
    <property type="match status" value="2"/>
</dbReference>
<dbReference type="HOGENOM" id="CLU_000604_1_22_5"/>
<organism evidence="4 5">
    <name type="scientific">Ketogulonicigenium vulgare (strain WSH-001)</name>
    <dbReference type="NCBI Taxonomy" id="759362"/>
    <lineage>
        <taxon>Bacteria</taxon>
        <taxon>Pseudomonadati</taxon>
        <taxon>Pseudomonadota</taxon>
        <taxon>Alphaproteobacteria</taxon>
        <taxon>Rhodobacterales</taxon>
        <taxon>Roseobacteraceae</taxon>
        <taxon>Ketogulonicigenium</taxon>
    </lineage>
</organism>
<proteinExistence type="predicted"/>
<dbReference type="Pfam" id="PF00005">
    <property type="entry name" value="ABC_tran"/>
    <property type="match status" value="1"/>
</dbReference>
<dbReference type="Proteomes" id="UP000000692">
    <property type="component" value="Chromosome"/>
</dbReference>
<gene>
    <name evidence="4" type="primary">fbpC</name>
    <name evidence="4" type="ordered locus">KVU_2400</name>
</gene>
<dbReference type="EC" id="3.6.3.27" evidence="4"/>
<evidence type="ECO:0000256" key="1">
    <source>
        <dbReference type="ARBA" id="ARBA00022741"/>
    </source>
</evidence>
<keyword evidence="4" id="KW-0378">Hydrolase</keyword>
<protein>
    <submittedName>
        <fullName evidence="4">ABC transporter, ATPase subunit</fullName>
        <ecNumber evidence="4">3.6.3.27</ecNumber>
    </submittedName>
</protein>
<dbReference type="GO" id="GO:0016887">
    <property type="term" value="F:ATP hydrolysis activity"/>
    <property type="evidence" value="ECO:0007669"/>
    <property type="project" value="InterPro"/>
</dbReference>
<dbReference type="GO" id="GO:0005524">
    <property type="term" value="F:ATP binding"/>
    <property type="evidence" value="ECO:0007669"/>
    <property type="project" value="UniProtKB-KW"/>
</dbReference>
<keyword evidence="2" id="KW-0067">ATP-binding</keyword>